<feature type="region of interest" description="Disordered" evidence="8">
    <location>
        <begin position="1"/>
        <end position="67"/>
    </location>
</feature>
<feature type="domain" description="Nucleoporin Nup133/Nup155-like C-terminal" evidence="9">
    <location>
        <begin position="648"/>
        <end position="1298"/>
    </location>
</feature>
<evidence type="ECO:0000259" key="10">
    <source>
        <dbReference type="Pfam" id="PF08801"/>
    </source>
</evidence>
<feature type="region of interest" description="Disordered" evidence="8">
    <location>
        <begin position="1350"/>
        <end position="1372"/>
    </location>
</feature>
<evidence type="ECO:0000256" key="7">
    <source>
        <dbReference type="ARBA" id="ARBA00023242"/>
    </source>
</evidence>
<proteinExistence type="inferred from homology"/>
<name>A0A9P4R0U9_9PLEO</name>
<dbReference type="Pfam" id="PF03177">
    <property type="entry name" value="Nucleoporin_C"/>
    <property type="match status" value="1"/>
</dbReference>
<feature type="compositionally biased region" description="Acidic residues" evidence="8">
    <location>
        <begin position="1352"/>
        <end position="1372"/>
    </location>
</feature>
<protein>
    <recommendedName>
        <fullName evidence="13">Nuclear pore complex protein Nup133</fullName>
    </recommendedName>
</protein>
<dbReference type="GO" id="GO:0016973">
    <property type="term" value="P:poly(A)+ mRNA export from nucleus"/>
    <property type="evidence" value="ECO:0007669"/>
    <property type="project" value="TreeGrafter"/>
</dbReference>
<keyword evidence="6" id="KW-0811">Translocation</keyword>
<evidence type="ECO:0000313" key="11">
    <source>
        <dbReference type="EMBL" id="KAF2737343.1"/>
    </source>
</evidence>
<dbReference type="GO" id="GO:0031080">
    <property type="term" value="C:nuclear pore outer ring"/>
    <property type="evidence" value="ECO:0007669"/>
    <property type="project" value="TreeGrafter"/>
</dbReference>
<dbReference type="PANTHER" id="PTHR13405:SF11">
    <property type="entry name" value="NUCLEAR PORE COMPLEX PROTEIN NUP133"/>
    <property type="match status" value="1"/>
</dbReference>
<feature type="domain" description="Nucleoporin Nup133/Nup155-like N-terminal" evidence="10">
    <location>
        <begin position="102"/>
        <end position="535"/>
    </location>
</feature>
<comment type="similarity">
    <text evidence="2">Belongs to the nucleoporin Nup133 family.</text>
</comment>
<comment type="subcellular location">
    <subcellularLocation>
        <location evidence="1">Nucleus envelope</location>
    </subcellularLocation>
</comment>
<dbReference type="InterPro" id="IPR015943">
    <property type="entry name" value="WD40/YVTN_repeat-like_dom_sf"/>
</dbReference>
<dbReference type="OrthoDB" id="103454at2759"/>
<evidence type="ECO:0000256" key="6">
    <source>
        <dbReference type="ARBA" id="ARBA00023010"/>
    </source>
</evidence>
<keyword evidence="4" id="KW-0509">mRNA transport</keyword>
<evidence type="ECO:0000256" key="8">
    <source>
        <dbReference type="SAM" id="MobiDB-lite"/>
    </source>
</evidence>
<evidence type="ECO:0000256" key="2">
    <source>
        <dbReference type="ARBA" id="ARBA00005569"/>
    </source>
</evidence>
<evidence type="ECO:0000256" key="5">
    <source>
        <dbReference type="ARBA" id="ARBA00022927"/>
    </source>
</evidence>
<dbReference type="GO" id="GO:0006606">
    <property type="term" value="P:protein import into nucleus"/>
    <property type="evidence" value="ECO:0007669"/>
    <property type="project" value="TreeGrafter"/>
</dbReference>
<reference evidence="11" key="1">
    <citation type="journal article" date="2020" name="Stud. Mycol.">
        <title>101 Dothideomycetes genomes: a test case for predicting lifestyles and emergence of pathogens.</title>
        <authorList>
            <person name="Haridas S."/>
            <person name="Albert R."/>
            <person name="Binder M."/>
            <person name="Bloem J."/>
            <person name="Labutti K."/>
            <person name="Salamov A."/>
            <person name="Andreopoulos B."/>
            <person name="Baker S."/>
            <person name="Barry K."/>
            <person name="Bills G."/>
            <person name="Bluhm B."/>
            <person name="Cannon C."/>
            <person name="Castanera R."/>
            <person name="Culley D."/>
            <person name="Daum C."/>
            <person name="Ezra D."/>
            <person name="Gonzalez J."/>
            <person name="Henrissat B."/>
            <person name="Kuo A."/>
            <person name="Liang C."/>
            <person name="Lipzen A."/>
            <person name="Lutzoni F."/>
            <person name="Magnuson J."/>
            <person name="Mondo S."/>
            <person name="Nolan M."/>
            <person name="Ohm R."/>
            <person name="Pangilinan J."/>
            <person name="Park H.-J."/>
            <person name="Ramirez L."/>
            <person name="Alfaro M."/>
            <person name="Sun H."/>
            <person name="Tritt A."/>
            <person name="Yoshinaga Y."/>
            <person name="Zwiers L.-H."/>
            <person name="Turgeon B."/>
            <person name="Goodwin S."/>
            <person name="Spatafora J."/>
            <person name="Crous P."/>
            <person name="Grigoriev I."/>
        </authorList>
    </citation>
    <scope>NUCLEOTIDE SEQUENCE</scope>
    <source>
        <strain evidence="11">CBS 125425</strain>
    </source>
</reference>
<keyword evidence="12" id="KW-1185">Reference proteome</keyword>
<evidence type="ECO:0000256" key="1">
    <source>
        <dbReference type="ARBA" id="ARBA00004259"/>
    </source>
</evidence>
<keyword evidence="3" id="KW-0813">Transport</keyword>
<gene>
    <name evidence="11" type="ORF">EJ04DRAFT_521319</name>
</gene>
<dbReference type="GO" id="GO:0000972">
    <property type="term" value="P:transcription-dependent tethering of RNA polymerase II gene DNA at nuclear periphery"/>
    <property type="evidence" value="ECO:0007669"/>
    <property type="project" value="TreeGrafter"/>
</dbReference>
<dbReference type="Gene3D" id="2.130.10.10">
    <property type="entry name" value="YVTN repeat-like/Quinoprotein amine dehydrogenase"/>
    <property type="match status" value="1"/>
</dbReference>
<dbReference type="InterPro" id="IPR014908">
    <property type="entry name" value="Nucleoporin_Nup133/Nup155_N"/>
</dbReference>
<evidence type="ECO:0000256" key="3">
    <source>
        <dbReference type="ARBA" id="ARBA00022448"/>
    </source>
</evidence>
<organism evidence="11 12">
    <name type="scientific">Polyplosphaeria fusca</name>
    <dbReference type="NCBI Taxonomy" id="682080"/>
    <lineage>
        <taxon>Eukaryota</taxon>
        <taxon>Fungi</taxon>
        <taxon>Dikarya</taxon>
        <taxon>Ascomycota</taxon>
        <taxon>Pezizomycotina</taxon>
        <taxon>Dothideomycetes</taxon>
        <taxon>Pleosporomycetidae</taxon>
        <taxon>Pleosporales</taxon>
        <taxon>Tetraplosphaeriaceae</taxon>
        <taxon>Polyplosphaeria</taxon>
    </lineage>
</organism>
<keyword evidence="5" id="KW-0653">Protein transport</keyword>
<keyword evidence="7" id="KW-0539">Nucleus</keyword>
<dbReference type="InterPro" id="IPR037624">
    <property type="entry name" value="Nup133-like"/>
</dbReference>
<sequence length="1372" mass="153538">MFSPEASISSGRSSLRNPRRRQRKDSDGLQQQPRRKRSKLSEEARFEAPPAKHINGNGSATMNGHVNHASAGDSMVIVDMPVRDKKPSPKRSLRDDAAIYLTKTDNYNVKKLPSFPSRLSNGFGTSMSALPQAQHRLTAAAPFRASANPSAGLALALTHEHALAWDYTAGGLAKVVTLNLTFALKPSDPLPFGALVRNGPTNDFGILAIAPSSGNITFWDNVDTAEARSHFPQRHQAVDGMVGKMHSGETITDLVDVEQAGYVLIFSSGRLAQVTLRDSQGRPSIAVHFIQGGASTGGSFFSFKGLLGGGIRKTIVSVKARPSISKGQMEVITATRNGVFQLWDLSWSGQHVFKSEIDAHAEVFDALQAGTAPEARGENEAHILDFSILKTQKASKSTCLLVLVALIGRGVADYSLLELDLTGEGGIISRAIPVQNYHQSQLPKEPSGTLLLPHPEHTAFIQFPGAIVVSSILELEETPDAQLLSDTGRPTLPFQDTIYFRQEPPIHFSGHALEHSDKKARQSSVIVFVQNYGALQVSASLPTSDCDDMSRLKVTAQSKLEQATFYSTIPDNIIDFSVKSRYTFDQMEVEKAAEAISAGVLSSSYENLEKVTSSMDEQIRHRSSTLRTLIDHLQSDYPPLSFPTRWRLLTHAEKLESALHLWHAYEARLRNEDETHDPLVPHMLEVLHEKFKTQLHTELGENDWVRQFFLKDIVSIQQLTPWAYQVIRTFYSLEDEESRPSVMWKVSEANDIILAVLEAAYAFRRENARVYGIGSDSIQDCILLPAQGFDLIKEPWTATYNIVAAVRALVDLGRRYALTGFESDALATLAQKLAKDNPRLVDICCRVHIERYSWGFEQSDERRKVSAKELQEDFLRAVRPKQIYHLLEIGQAPAGMSIAERYNDMETLAKLVWNELTYLEGERDTTQSKMEEAECIVKLNRLRERTRSYFTRHGSHWATAYYNKFIREHRTGELLGRDNIDPAALTSYLRSHASRARIMWINEVLREKDYGTAGECLMDSAAKNERNAWCQRTELSMAKLALLCLQQPEQDGKQSAGDQQNTEVSVASAAERLDYAKVQDQLFDRLTSIIKGALDEESAVQLLMNEFGQGLQERPAHQQLLQQGFEDLVNTRVLEPSLLIDVLTLMTYDEEVATTPIALSDQFALALKALTMTWEHMDRTTRASTHRLIWKRLLIRDDWAELNNTNELSDEQVTAILNDTTAGMTLKAYIKLYDENAMYQVVWPNPLEDLFGAGCTEAELSVRFGSEDLRKPIISDNLADDETLREFAERYRLGEWFEAAMALAKRQVAAAKTEEQARVQQEMEIAIDYDELGGLEEDFLVSEIEAAASEAFEGDDEQSVADQDEDEEMEDA</sequence>
<evidence type="ECO:0008006" key="13">
    <source>
        <dbReference type="Google" id="ProtNLM"/>
    </source>
</evidence>
<dbReference type="PANTHER" id="PTHR13405">
    <property type="entry name" value="NUCLEAR PORE COMPLEX PROTEIN NUP133"/>
    <property type="match status" value="1"/>
</dbReference>
<evidence type="ECO:0000256" key="4">
    <source>
        <dbReference type="ARBA" id="ARBA00022816"/>
    </source>
</evidence>
<dbReference type="InterPro" id="IPR007187">
    <property type="entry name" value="Nucleoporin_Nup133/Nup155_C"/>
</dbReference>
<dbReference type="Pfam" id="PF08801">
    <property type="entry name" value="Nucleoporin_N"/>
    <property type="match status" value="1"/>
</dbReference>
<dbReference type="Proteomes" id="UP000799444">
    <property type="component" value="Unassembled WGS sequence"/>
</dbReference>
<dbReference type="Gene3D" id="1.20.58.1380">
    <property type="match status" value="1"/>
</dbReference>
<dbReference type="EMBL" id="ML996117">
    <property type="protein sequence ID" value="KAF2737343.1"/>
    <property type="molecule type" value="Genomic_DNA"/>
</dbReference>
<dbReference type="GO" id="GO:0017056">
    <property type="term" value="F:structural constituent of nuclear pore"/>
    <property type="evidence" value="ECO:0007669"/>
    <property type="project" value="InterPro"/>
</dbReference>
<evidence type="ECO:0000313" key="12">
    <source>
        <dbReference type="Proteomes" id="UP000799444"/>
    </source>
</evidence>
<dbReference type="SUPFAM" id="SSF117289">
    <property type="entry name" value="Nucleoporin domain"/>
    <property type="match status" value="1"/>
</dbReference>
<comment type="caution">
    <text evidence="11">The sequence shown here is derived from an EMBL/GenBank/DDBJ whole genome shotgun (WGS) entry which is preliminary data.</text>
</comment>
<accession>A0A9P4R0U9</accession>
<evidence type="ECO:0000259" key="9">
    <source>
        <dbReference type="Pfam" id="PF03177"/>
    </source>
</evidence>